<organism evidence="2 3">
    <name type="scientific">Marinobacter nauticus</name>
    <name type="common">Marinobacter hydrocarbonoclasticus</name>
    <name type="synonym">Marinobacter aquaeolei</name>
    <dbReference type="NCBI Taxonomy" id="2743"/>
    <lineage>
        <taxon>Bacteria</taxon>
        <taxon>Pseudomonadati</taxon>
        <taxon>Pseudomonadota</taxon>
        <taxon>Gammaproteobacteria</taxon>
        <taxon>Pseudomonadales</taxon>
        <taxon>Marinobacteraceae</taxon>
        <taxon>Marinobacter</taxon>
    </lineage>
</organism>
<name>A0A368XLX3_MARNT</name>
<accession>A0A368XLX3</accession>
<feature type="chain" id="PRO_5016736283" evidence="1">
    <location>
        <begin position="23"/>
        <end position="420"/>
    </location>
</feature>
<evidence type="ECO:0000313" key="3">
    <source>
        <dbReference type="Proteomes" id="UP000253647"/>
    </source>
</evidence>
<dbReference type="RefSeq" id="WP_114434404.1">
    <property type="nucleotide sequence ID" value="NZ_QPJI01000006.1"/>
</dbReference>
<comment type="caution">
    <text evidence="2">The sequence shown here is derived from an EMBL/GenBank/DDBJ whole genome shotgun (WGS) entry which is preliminary data.</text>
</comment>
<reference evidence="2 3" key="1">
    <citation type="submission" date="2018-07" db="EMBL/GenBank/DDBJ databases">
        <title>Freshwater and sediment microbial communities from various areas in North America, analyzing microbe dynamics in response to fracking.</title>
        <authorList>
            <person name="Lamendella R."/>
        </authorList>
    </citation>
    <scope>NUCLEOTIDE SEQUENCE [LARGE SCALE GENOMIC DNA]</scope>
    <source>
        <strain evidence="2 3">105B</strain>
    </source>
</reference>
<gene>
    <name evidence="2" type="ORF">DET61_10667</name>
</gene>
<dbReference type="InterPro" id="IPR010727">
    <property type="entry name" value="DUF1302"/>
</dbReference>
<dbReference type="Pfam" id="PF06980">
    <property type="entry name" value="DUF1302"/>
    <property type="match status" value="1"/>
</dbReference>
<protein>
    <submittedName>
        <fullName evidence="2">Uncharacterized protein</fullName>
    </submittedName>
</protein>
<evidence type="ECO:0000256" key="1">
    <source>
        <dbReference type="SAM" id="SignalP"/>
    </source>
</evidence>
<sequence>MKALPVIGWLLAWCLLSMPAQAQEVQHSSILEIGAAYAHEAGSWQKQDITWRPEWLVRFHSGARLMLRGQARLDVQDELSPGQPRQPFRARYTRKRLPNDHLELELREFYLNHYLADAFVSLGKQQVVWGQADGLRVLDVVNPLSYREFILPDIEHHRIPLWSALVEFPVHEWTAQMVWIPDATVTESTLSGAAYSLFPDPPGDSRLMVDRPDSLTTSDFGARFSTFERGWDLSLNYLYHTIDDPLIRFDPSEQRVLADYNRSHLLGGSASKPFGNVTLRSEVGLESEKRFLTPDTGAIVDTAVGSYVIGLDFSGWRDWFISAQFFQTYRFSNDTPDRSSQEQATLLVRRNALNDALTMEALCLYDLNNRDSLIQLHAEYAVATRVVLNAGADLFFGESTGTFGQFHDESRLEAGLTLSF</sequence>
<keyword evidence="1" id="KW-0732">Signal</keyword>
<dbReference type="AlphaFoldDB" id="A0A368XLX3"/>
<evidence type="ECO:0000313" key="2">
    <source>
        <dbReference type="EMBL" id="RCW68973.1"/>
    </source>
</evidence>
<proteinExistence type="predicted"/>
<dbReference type="Proteomes" id="UP000253647">
    <property type="component" value="Unassembled WGS sequence"/>
</dbReference>
<dbReference type="EMBL" id="QPJI01000006">
    <property type="protein sequence ID" value="RCW68973.1"/>
    <property type="molecule type" value="Genomic_DNA"/>
</dbReference>
<feature type="signal peptide" evidence="1">
    <location>
        <begin position="1"/>
        <end position="22"/>
    </location>
</feature>